<evidence type="ECO:0000313" key="8">
    <source>
        <dbReference type="Proteomes" id="UP000504637"/>
    </source>
</evidence>
<dbReference type="CDD" id="cd08233">
    <property type="entry name" value="butanediol_DH_like"/>
    <property type="match status" value="1"/>
</dbReference>
<dbReference type="SMART" id="SM00829">
    <property type="entry name" value="PKS_ER"/>
    <property type="match status" value="1"/>
</dbReference>
<dbReference type="Gene3D" id="3.90.180.10">
    <property type="entry name" value="Medium-chain alcohol dehydrogenases, catalytic domain"/>
    <property type="match status" value="1"/>
</dbReference>
<evidence type="ECO:0000256" key="3">
    <source>
        <dbReference type="ARBA" id="ARBA00022723"/>
    </source>
</evidence>
<dbReference type="InterPro" id="IPR036291">
    <property type="entry name" value="NAD(P)-bd_dom_sf"/>
</dbReference>
<keyword evidence="3 6" id="KW-0479">Metal-binding</keyword>
<dbReference type="InterPro" id="IPR013149">
    <property type="entry name" value="ADH-like_C"/>
</dbReference>
<evidence type="ECO:0000256" key="2">
    <source>
        <dbReference type="ARBA" id="ARBA00008072"/>
    </source>
</evidence>
<dbReference type="GO" id="GO:0008270">
    <property type="term" value="F:zinc ion binding"/>
    <property type="evidence" value="ECO:0007669"/>
    <property type="project" value="InterPro"/>
</dbReference>
<dbReference type="InterPro" id="IPR013154">
    <property type="entry name" value="ADH-like_N"/>
</dbReference>
<dbReference type="Pfam" id="PF08240">
    <property type="entry name" value="ADH_N"/>
    <property type="match status" value="1"/>
</dbReference>
<keyword evidence="8" id="KW-1185">Reference proteome</keyword>
<dbReference type="Gene3D" id="3.40.50.720">
    <property type="entry name" value="NAD(P)-binding Rossmann-like Domain"/>
    <property type="match status" value="1"/>
</dbReference>
<comment type="cofactor">
    <cofactor evidence="1 6">
        <name>Zn(2+)</name>
        <dbReference type="ChEBI" id="CHEBI:29105"/>
    </cofactor>
</comment>
<name>A0A6J3LPC3_9PEZI</name>
<dbReference type="Pfam" id="PF00107">
    <property type="entry name" value="ADH_zinc_N"/>
    <property type="match status" value="1"/>
</dbReference>
<dbReference type="SUPFAM" id="SSF51735">
    <property type="entry name" value="NAD(P)-binding Rossmann-fold domains"/>
    <property type="match status" value="1"/>
</dbReference>
<organism evidence="9">
    <name type="scientific">Dissoconium aciculare CBS 342.82</name>
    <dbReference type="NCBI Taxonomy" id="1314786"/>
    <lineage>
        <taxon>Eukaryota</taxon>
        <taxon>Fungi</taxon>
        <taxon>Dikarya</taxon>
        <taxon>Ascomycota</taxon>
        <taxon>Pezizomycotina</taxon>
        <taxon>Dothideomycetes</taxon>
        <taxon>Dothideomycetidae</taxon>
        <taxon>Mycosphaerellales</taxon>
        <taxon>Dissoconiaceae</taxon>
        <taxon>Dissoconium</taxon>
    </lineage>
</organism>
<dbReference type="PANTHER" id="PTHR43161">
    <property type="entry name" value="SORBITOL DEHYDROGENASE"/>
    <property type="match status" value="1"/>
</dbReference>
<reference evidence="9" key="3">
    <citation type="submission" date="2025-08" db="UniProtKB">
        <authorList>
            <consortium name="RefSeq"/>
        </authorList>
    </citation>
    <scope>IDENTIFICATION</scope>
    <source>
        <strain evidence="9">CBS 342.82</strain>
    </source>
</reference>
<evidence type="ECO:0000256" key="5">
    <source>
        <dbReference type="ARBA" id="ARBA00023002"/>
    </source>
</evidence>
<accession>A0A6J3LPC3</accession>
<dbReference type="GO" id="GO:0005737">
    <property type="term" value="C:cytoplasm"/>
    <property type="evidence" value="ECO:0007669"/>
    <property type="project" value="TreeGrafter"/>
</dbReference>
<proteinExistence type="inferred from homology"/>
<dbReference type="SUPFAM" id="SSF50129">
    <property type="entry name" value="GroES-like"/>
    <property type="match status" value="1"/>
</dbReference>
<dbReference type="InterPro" id="IPR011032">
    <property type="entry name" value="GroES-like_sf"/>
</dbReference>
<dbReference type="PROSITE" id="PS00059">
    <property type="entry name" value="ADH_ZINC"/>
    <property type="match status" value="1"/>
</dbReference>
<keyword evidence="4 6" id="KW-0862">Zinc</keyword>
<gene>
    <name evidence="9" type="ORF">K489DRAFT_414252</name>
</gene>
<dbReference type="InterPro" id="IPR002328">
    <property type="entry name" value="ADH_Zn_CS"/>
</dbReference>
<dbReference type="AlphaFoldDB" id="A0A6J3LPC3"/>
<evidence type="ECO:0000313" key="9">
    <source>
        <dbReference type="RefSeq" id="XP_033454842.1"/>
    </source>
</evidence>
<dbReference type="PANTHER" id="PTHR43161:SF23">
    <property type="entry name" value="(R,R)-BUTANEDIOL DEHYDROGENASE-RELATED"/>
    <property type="match status" value="1"/>
</dbReference>
<protein>
    <submittedName>
        <fullName evidence="9">GroES-like protein</fullName>
    </submittedName>
</protein>
<dbReference type="GO" id="GO:0000721">
    <property type="term" value="F:(R,R)-butanediol dehydrogenase activity"/>
    <property type="evidence" value="ECO:0007669"/>
    <property type="project" value="TreeGrafter"/>
</dbReference>
<reference evidence="9" key="1">
    <citation type="submission" date="2020-01" db="EMBL/GenBank/DDBJ databases">
        <authorList>
            <consortium name="DOE Joint Genome Institute"/>
            <person name="Haridas S."/>
            <person name="Albert R."/>
            <person name="Binder M."/>
            <person name="Bloem J."/>
            <person name="Labutti K."/>
            <person name="Salamov A."/>
            <person name="Andreopoulos B."/>
            <person name="Baker S.E."/>
            <person name="Barry K."/>
            <person name="Bills G."/>
            <person name="Bluhm B.H."/>
            <person name="Cannon C."/>
            <person name="Castanera R."/>
            <person name="Culley D.E."/>
            <person name="Daum C."/>
            <person name="Ezra D."/>
            <person name="Gonzalez J.B."/>
            <person name="Henrissat B."/>
            <person name="Kuo A."/>
            <person name="Liang C."/>
            <person name="Lipzen A."/>
            <person name="Lutzoni F."/>
            <person name="Magnuson J."/>
            <person name="Mondo S."/>
            <person name="Nolan M."/>
            <person name="Ohm R."/>
            <person name="Pangilinan J."/>
            <person name="Park H.-J."/>
            <person name="Ramirez L."/>
            <person name="Alfaro M."/>
            <person name="Sun H."/>
            <person name="Tritt A."/>
            <person name="Yoshinaga Y."/>
            <person name="Zwiers L.-H."/>
            <person name="Turgeon B.G."/>
            <person name="Goodwin S.B."/>
            <person name="Spatafora J.W."/>
            <person name="Crous P.W."/>
            <person name="Grigoriev I.V."/>
        </authorList>
    </citation>
    <scope>NUCLEOTIDE SEQUENCE</scope>
    <source>
        <strain evidence="9">CBS 342.82</strain>
    </source>
</reference>
<evidence type="ECO:0000256" key="1">
    <source>
        <dbReference type="ARBA" id="ARBA00001947"/>
    </source>
</evidence>
<sequence length="357" mass="38435">MKAVRFHGKEDIRYEDVPEPVCKPGHVKVKPAWTGICGSDLHEYLGGPSLCPTSPHPITGETVPITFGHEFSGVVIECGEGVSDRFKVGSRVVVAPIIFDGDCQACEAGLVNCCWKNGFVGLSGWGGGLSECLVVPEYTLYSAPDNVGLDVLALVEPLSVGWHAVNASPFKPTDTCLVVGGGPIGLAVIQALRARGCAQIICSEVSEMRKNFAADFGAHVVLDPSKDDVVARCRELTDRRGVDISFDAAGVQSGLDQSINALKARGTHVNIAIWEKTCTITPNDLVFKERSYLGVATYVREDFQEVIDALSDGRLDKSAQMITKRIDMPDVLEEGFKSLINEKDSQVKILVKCSGQI</sequence>
<evidence type="ECO:0000256" key="4">
    <source>
        <dbReference type="ARBA" id="ARBA00022833"/>
    </source>
</evidence>
<dbReference type="InterPro" id="IPR020843">
    <property type="entry name" value="ER"/>
</dbReference>
<evidence type="ECO:0000259" key="7">
    <source>
        <dbReference type="SMART" id="SM00829"/>
    </source>
</evidence>
<evidence type="ECO:0000256" key="6">
    <source>
        <dbReference type="RuleBase" id="RU361277"/>
    </source>
</evidence>
<reference evidence="9" key="2">
    <citation type="submission" date="2020-04" db="EMBL/GenBank/DDBJ databases">
        <authorList>
            <consortium name="NCBI Genome Project"/>
        </authorList>
    </citation>
    <scope>NUCLEOTIDE SEQUENCE</scope>
    <source>
        <strain evidence="9">CBS 342.82</strain>
    </source>
</reference>
<dbReference type="GO" id="GO:0034079">
    <property type="term" value="P:butanediol biosynthetic process"/>
    <property type="evidence" value="ECO:0007669"/>
    <property type="project" value="TreeGrafter"/>
</dbReference>
<comment type="similarity">
    <text evidence="2 6">Belongs to the zinc-containing alcohol dehydrogenase family.</text>
</comment>
<feature type="domain" description="Enoyl reductase (ER)" evidence="7">
    <location>
        <begin position="8"/>
        <end position="351"/>
    </location>
</feature>
<dbReference type="OrthoDB" id="3941538at2759"/>
<keyword evidence="5" id="KW-0560">Oxidoreductase</keyword>
<dbReference type="GeneID" id="54365944"/>
<dbReference type="Proteomes" id="UP000504637">
    <property type="component" value="Unplaced"/>
</dbReference>
<dbReference type="RefSeq" id="XP_033454842.1">
    <property type="nucleotide sequence ID" value="XM_033608145.1"/>
</dbReference>